<evidence type="ECO:0000313" key="5">
    <source>
        <dbReference type="Proteomes" id="UP000078595"/>
    </source>
</evidence>
<reference evidence="4" key="2">
    <citation type="submission" date="2013-07" db="EMBL/GenBank/DDBJ databases">
        <authorList>
            <consortium name="The Broad Institute Genome Sequencing Platform"/>
            <person name="Cuomo C."/>
            <person name="Litvintseva A."/>
            <person name="Chen Y."/>
            <person name="Heitman J."/>
            <person name="Sun S."/>
            <person name="Springer D."/>
            <person name="Dromer F."/>
            <person name="Young S.K."/>
            <person name="Zeng Q."/>
            <person name="Gargeya S."/>
            <person name="Fitzgerald M."/>
            <person name="Abouelleil A."/>
            <person name="Alvarado L."/>
            <person name="Berlin A.M."/>
            <person name="Chapman S.B."/>
            <person name="Dewar J."/>
            <person name="Goldberg J."/>
            <person name="Griggs A."/>
            <person name="Gujja S."/>
            <person name="Hansen M."/>
            <person name="Howarth C."/>
            <person name="Imamovic A."/>
            <person name="Larimer J."/>
            <person name="McCowan C."/>
            <person name="Murphy C."/>
            <person name="Pearson M."/>
            <person name="Priest M."/>
            <person name="Roberts A."/>
            <person name="Saif S."/>
            <person name="Shea T."/>
            <person name="Sykes S."/>
            <person name="Wortman J."/>
            <person name="Nusbaum C."/>
            <person name="Birren B."/>
        </authorList>
    </citation>
    <scope>NUCLEOTIDE SEQUENCE</scope>
    <source>
        <strain evidence="4">CBS 10117</strain>
    </source>
</reference>
<feature type="compositionally biased region" description="Low complexity" evidence="1">
    <location>
        <begin position="366"/>
        <end position="384"/>
    </location>
</feature>
<reference evidence="4" key="3">
    <citation type="submission" date="2024-02" db="EMBL/GenBank/DDBJ databases">
        <title>Comparative genomics of Cryptococcus and Kwoniella reveals pathogenesis evolution and contrasting modes of karyotype evolution via chromosome fusion or intercentromeric recombination.</title>
        <authorList>
            <person name="Coelho M.A."/>
            <person name="David-Palma M."/>
            <person name="Shea T."/>
            <person name="Bowers K."/>
            <person name="McGinley-Smith S."/>
            <person name="Mohammad A.W."/>
            <person name="Gnirke A."/>
            <person name="Yurkov A.M."/>
            <person name="Nowrousian M."/>
            <person name="Sun S."/>
            <person name="Cuomo C.A."/>
            <person name="Heitman J."/>
        </authorList>
    </citation>
    <scope>NUCLEOTIDE SEQUENCE</scope>
    <source>
        <strain evidence="4">CBS 10117</strain>
    </source>
</reference>
<keyword evidence="2" id="KW-0812">Transmembrane</keyword>
<keyword evidence="2" id="KW-1133">Transmembrane helix</keyword>
<feature type="region of interest" description="Disordered" evidence="1">
    <location>
        <begin position="110"/>
        <end position="131"/>
    </location>
</feature>
<dbReference type="KEGG" id="kdj:28966765"/>
<sequence>MATSVAYSYYAGSSPASTRTVGAAATATVDSNTYDHYTSSPSYDSESYDSNTYYYYPSTTSLAGSSKSTLGPSPSSGASGSYGQGLPSNYAIASASASAAAPIYSSSTAFNNSASESESHNNATNINNGQDGNGNKGHLSLPAIVVISIVVTLGAVGICFSCCLYRRRRRRLNTLPGGDPRRKNKNRHSGGRSIGDEDKFHEIDIQALPSSSPLTANSPTPARQPRFSQRDLNNILISNQHQQYTSTSPFADPSPLSRGNTIRPPSRRTANDHETDSLYTDNSEFDMLAQDGSSYARTLSTYSEGMNSEYSERDLSSGSYIPQSQSQRPQPQTQTPSSTFTGMGVANGRPRLEVDTKSSAGPISPFPQSSTFSHSHSNYTSNHTQTRDYARLVSPPSATASASASMQTSTLSPFSDPYPYSSPTGIDTNTNSSTETYAYGYAAQPLISPISASTSRSWRTEDEVLFTTQTPRVDRRSTPGLGTRQGELQRGVTIVRHTDGGATTPRPIENEDGAEEEEEEEVHLPPSYRELYPQNR</sequence>
<organism evidence="3">
    <name type="scientific">Kwoniella dejecticola CBS 10117</name>
    <dbReference type="NCBI Taxonomy" id="1296121"/>
    <lineage>
        <taxon>Eukaryota</taxon>
        <taxon>Fungi</taxon>
        <taxon>Dikarya</taxon>
        <taxon>Basidiomycota</taxon>
        <taxon>Agaricomycotina</taxon>
        <taxon>Tremellomycetes</taxon>
        <taxon>Tremellales</taxon>
        <taxon>Cryptococcaceae</taxon>
        <taxon>Kwoniella</taxon>
    </lineage>
</organism>
<feature type="compositionally biased region" description="Low complexity" evidence="1">
    <location>
        <begin position="322"/>
        <end position="341"/>
    </location>
</feature>
<keyword evidence="2" id="KW-0472">Membrane</keyword>
<proteinExistence type="predicted"/>
<feature type="region of interest" description="Disordered" evidence="1">
    <location>
        <begin position="173"/>
        <end position="201"/>
    </location>
</feature>
<dbReference type="EMBL" id="CP144532">
    <property type="protein sequence ID" value="WWC60473.1"/>
    <property type="molecule type" value="Genomic_DNA"/>
</dbReference>
<gene>
    <name evidence="3" type="ORF">I303_03066</name>
    <name evidence="4" type="ORF">I303_103046</name>
</gene>
<feature type="region of interest" description="Disordered" evidence="1">
    <location>
        <begin position="242"/>
        <end position="284"/>
    </location>
</feature>
<evidence type="ECO:0000313" key="4">
    <source>
        <dbReference type="EMBL" id="WWC60473.1"/>
    </source>
</evidence>
<feature type="compositionally biased region" description="Low complexity" evidence="1">
    <location>
        <begin position="110"/>
        <end position="125"/>
    </location>
</feature>
<feature type="compositionally biased region" description="Low complexity" evidence="1">
    <location>
        <begin position="394"/>
        <end position="416"/>
    </location>
</feature>
<dbReference type="RefSeq" id="XP_018264885.1">
    <property type="nucleotide sequence ID" value="XM_018406391.1"/>
</dbReference>
<dbReference type="OrthoDB" id="2565330at2759"/>
<protein>
    <submittedName>
        <fullName evidence="3">Uncharacterized protein</fullName>
    </submittedName>
</protein>
<accession>A0A1A6AAF4</accession>
<dbReference type="Proteomes" id="UP000078595">
    <property type="component" value="Chromosome 3"/>
</dbReference>
<dbReference type="STRING" id="1296121.A0A1A6AAF4"/>
<keyword evidence="5" id="KW-1185">Reference proteome</keyword>
<dbReference type="EMBL" id="KI894029">
    <property type="protein sequence ID" value="OBR87043.1"/>
    <property type="molecule type" value="Genomic_DNA"/>
</dbReference>
<name>A0A1A6AAF4_9TREE</name>
<evidence type="ECO:0000256" key="2">
    <source>
        <dbReference type="SAM" id="Phobius"/>
    </source>
</evidence>
<evidence type="ECO:0000256" key="1">
    <source>
        <dbReference type="SAM" id="MobiDB-lite"/>
    </source>
</evidence>
<feature type="compositionally biased region" description="Acidic residues" evidence="1">
    <location>
        <begin position="510"/>
        <end position="521"/>
    </location>
</feature>
<dbReference type="AlphaFoldDB" id="A0A1A6AAF4"/>
<dbReference type="GeneID" id="28966765"/>
<feature type="transmembrane region" description="Helical" evidence="2">
    <location>
        <begin position="143"/>
        <end position="165"/>
    </location>
</feature>
<evidence type="ECO:0000313" key="3">
    <source>
        <dbReference type="EMBL" id="OBR87043.1"/>
    </source>
</evidence>
<dbReference type="VEuPathDB" id="FungiDB:I303_03066"/>
<feature type="region of interest" description="Disordered" evidence="1">
    <location>
        <begin position="497"/>
        <end position="536"/>
    </location>
</feature>
<reference evidence="3" key="1">
    <citation type="submission" date="2013-07" db="EMBL/GenBank/DDBJ databases">
        <title>The Genome Sequence of Cryptococcus dejecticola CBS10117.</title>
        <authorList>
            <consortium name="The Broad Institute Genome Sequencing Platform"/>
            <person name="Cuomo C."/>
            <person name="Litvintseva A."/>
            <person name="Chen Y."/>
            <person name="Heitman J."/>
            <person name="Sun S."/>
            <person name="Springer D."/>
            <person name="Dromer F."/>
            <person name="Young S.K."/>
            <person name="Zeng Q."/>
            <person name="Gargeya S."/>
            <person name="Fitzgerald M."/>
            <person name="Abouelleil A."/>
            <person name="Alvarado L."/>
            <person name="Berlin A.M."/>
            <person name="Chapman S.B."/>
            <person name="Dewar J."/>
            <person name="Goldberg J."/>
            <person name="Griggs A."/>
            <person name="Gujja S."/>
            <person name="Hansen M."/>
            <person name="Howarth C."/>
            <person name="Imamovic A."/>
            <person name="Larimer J."/>
            <person name="McCowan C."/>
            <person name="Murphy C."/>
            <person name="Pearson M."/>
            <person name="Priest M."/>
            <person name="Roberts A."/>
            <person name="Saif S."/>
            <person name="Shea T."/>
            <person name="Sykes S."/>
            <person name="Wortman J."/>
            <person name="Nusbaum C."/>
            <person name="Birren B."/>
        </authorList>
    </citation>
    <scope>NUCLEOTIDE SEQUENCE [LARGE SCALE GENOMIC DNA]</scope>
    <source>
        <strain evidence="3">CBS 10117</strain>
    </source>
</reference>
<feature type="region of interest" description="Disordered" evidence="1">
    <location>
        <begin position="306"/>
        <end position="416"/>
    </location>
</feature>